<organism evidence="2 3">
    <name type="scientific">Helicobacter valdiviensis</name>
    <dbReference type="NCBI Taxonomy" id="1458358"/>
    <lineage>
        <taxon>Bacteria</taxon>
        <taxon>Pseudomonadati</taxon>
        <taxon>Campylobacterota</taxon>
        <taxon>Epsilonproteobacteria</taxon>
        <taxon>Campylobacterales</taxon>
        <taxon>Helicobacteraceae</taxon>
        <taxon>Helicobacter</taxon>
    </lineage>
</organism>
<dbReference type="SUPFAM" id="SSF56524">
    <property type="entry name" value="Oxidoreductase molybdopterin-binding domain"/>
    <property type="match status" value="1"/>
</dbReference>
<dbReference type="NCBIfam" id="NF003767">
    <property type="entry name" value="PRK05363.1"/>
    <property type="match status" value="1"/>
</dbReference>
<proteinExistence type="predicted"/>
<dbReference type="EMBL" id="NBIU01000016">
    <property type="protein sequence ID" value="PZT47976.1"/>
    <property type="molecule type" value="Genomic_DNA"/>
</dbReference>
<evidence type="ECO:0000313" key="3">
    <source>
        <dbReference type="Proteomes" id="UP000249746"/>
    </source>
</evidence>
<dbReference type="InterPro" id="IPR036374">
    <property type="entry name" value="OxRdtase_Mopterin-bd_sf"/>
</dbReference>
<dbReference type="Gene3D" id="3.90.420.10">
    <property type="entry name" value="Oxidoreductase, molybdopterin-binding domain"/>
    <property type="match status" value="1"/>
</dbReference>
<name>A0A2W6NKP9_9HELI</name>
<dbReference type="PANTHER" id="PTHR43032">
    <property type="entry name" value="PROTEIN-METHIONINE-SULFOXIDE REDUCTASE"/>
    <property type="match status" value="1"/>
</dbReference>
<reference evidence="2 3" key="1">
    <citation type="submission" date="2017-03" db="EMBL/GenBank/DDBJ databases">
        <title>Genomic and clinical evidence uncovers the enterohepatic species Helicobacter valdiviensis as a potential human intestinal pathogen.</title>
        <authorList>
            <person name="Fresia P."/>
            <person name="Jara R."/>
            <person name="Sierra R."/>
            <person name="Ferres I."/>
            <person name="Greif G."/>
            <person name="Iraola G."/>
            <person name="Collado L."/>
        </authorList>
    </citation>
    <scope>NUCLEOTIDE SEQUENCE [LARGE SCALE GENOMIC DNA]</scope>
    <source>
        <strain evidence="2 3">WBE14</strain>
    </source>
</reference>
<keyword evidence="3" id="KW-1185">Reference proteome</keyword>
<evidence type="ECO:0000259" key="1">
    <source>
        <dbReference type="Pfam" id="PF00174"/>
    </source>
</evidence>
<dbReference type="InterPro" id="IPR000572">
    <property type="entry name" value="OxRdtase_Mopterin-bd_dom"/>
</dbReference>
<dbReference type="PANTHER" id="PTHR43032:SF3">
    <property type="entry name" value="PROTEIN-METHIONINE-SULFOXIDE REDUCTASE CATALYTIC SUBUNIT MSRP"/>
    <property type="match status" value="1"/>
</dbReference>
<feature type="domain" description="Oxidoreductase molybdopterin-binding" evidence="1">
    <location>
        <begin position="110"/>
        <end position="271"/>
    </location>
</feature>
<dbReference type="RefSeq" id="WP_111229944.1">
    <property type="nucleotide sequence ID" value="NZ_NBIU01000016.1"/>
</dbReference>
<evidence type="ECO:0000313" key="2">
    <source>
        <dbReference type="EMBL" id="PZT47976.1"/>
    </source>
</evidence>
<dbReference type="OrthoDB" id="9795587at2"/>
<dbReference type="AlphaFoldDB" id="A0A2W6NKP9"/>
<protein>
    <submittedName>
        <fullName evidence="2">Mononuclear molybdenum enzyme YedY</fullName>
    </submittedName>
</protein>
<dbReference type="Pfam" id="PF00174">
    <property type="entry name" value="Oxidored_molyb"/>
    <property type="match status" value="1"/>
</dbReference>
<dbReference type="Proteomes" id="UP000249746">
    <property type="component" value="Unassembled WGS sequence"/>
</dbReference>
<sequence>MKSYFYKKADKKELTKITQENIFNKRREFLKLGAGSMAVLLGLEELLAKTLDTKNIINPFHYEAFSEAEALRINGGILEPTLEEIATSYNNFYEFGYSKSDPKENSKDFKSTPWKIEVTGEVEKPFSIDLEDLIAKMHLKERIYRFRCVEAWSMVIPWIGFELREFIEFAKVKSSAKYIKFSTKYDPSMFPMQGSVLGVSKSFLPFPYEEALRLDEAKIPLTLLAVGMYGKPLSPQNGAPIRLVVPWKYGYKMIKSIDKIEFLTSQPLSTWEAQNPKEYGFYGNVDPSVSHPRWSQSSERVIGQRGRVRTLYLNGYAKEVEHLYAGLDRKKLY</sequence>
<accession>A0A2W6NKP9</accession>
<comment type="caution">
    <text evidence="2">The sequence shown here is derived from an EMBL/GenBank/DDBJ whole genome shotgun (WGS) entry which is preliminary data.</text>
</comment>
<gene>
    <name evidence="2" type="ORF">B6S12_06200</name>
</gene>